<protein>
    <submittedName>
        <fullName evidence="1">Uncharacterized protein</fullName>
    </submittedName>
</protein>
<keyword evidence="2" id="KW-1185">Reference proteome</keyword>
<organism evidence="1 2">
    <name type="scientific">Populus trichocarpa</name>
    <name type="common">Western balsam poplar</name>
    <name type="synonym">Populus balsamifera subsp. trichocarpa</name>
    <dbReference type="NCBI Taxonomy" id="3694"/>
    <lineage>
        <taxon>Eukaryota</taxon>
        <taxon>Viridiplantae</taxon>
        <taxon>Streptophyta</taxon>
        <taxon>Embryophyta</taxon>
        <taxon>Tracheophyta</taxon>
        <taxon>Spermatophyta</taxon>
        <taxon>Magnoliopsida</taxon>
        <taxon>eudicotyledons</taxon>
        <taxon>Gunneridae</taxon>
        <taxon>Pentapetalae</taxon>
        <taxon>rosids</taxon>
        <taxon>fabids</taxon>
        <taxon>Malpighiales</taxon>
        <taxon>Salicaceae</taxon>
        <taxon>Saliceae</taxon>
        <taxon>Populus</taxon>
    </lineage>
</organism>
<accession>A0ACC0RRT6</accession>
<sequence>MNIPTWTSINLSLLNLVYILFGNQIVGYLLIINAKNYICEQHPEQKTSFIEISILIRCCCMQIRKPCSNRSVAGRIIDCLCSAQKSGNLLINLKARILSPYLIIPEIKTGMATSMMAFLLRNLNKT</sequence>
<evidence type="ECO:0000313" key="1">
    <source>
        <dbReference type="EMBL" id="KAI9379963.1"/>
    </source>
</evidence>
<dbReference type="Proteomes" id="UP000006729">
    <property type="component" value="Chromosome 16"/>
</dbReference>
<reference evidence="1 2" key="1">
    <citation type="journal article" date="2006" name="Science">
        <title>The genome of black cottonwood, Populus trichocarpa (Torr. &amp; Gray).</title>
        <authorList>
            <person name="Tuskan G.A."/>
            <person name="Difazio S."/>
            <person name="Jansson S."/>
            <person name="Bohlmann J."/>
            <person name="Grigoriev I."/>
            <person name="Hellsten U."/>
            <person name="Putnam N."/>
            <person name="Ralph S."/>
            <person name="Rombauts S."/>
            <person name="Salamov A."/>
            <person name="Schein J."/>
            <person name="Sterck L."/>
            <person name="Aerts A."/>
            <person name="Bhalerao R.R."/>
            <person name="Bhalerao R.P."/>
            <person name="Blaudez D."/>
            <person name="Boerjan W."/>
            <person name="Brun A."/>
            <person name="Brunner A."/>
            <person name="Busov V."/>
            <person name="Campbell M."/>
            <person name="Carlson J."/>
            <person name="Chalot M."/>
            <person name="Chapman J."/>
            <person name="Chen G.L."/>
            <person name="Cooper D."/>
            <person name="Coutinho P.M."/>
            <person name="Couturier J."/>
            <person name="Covert S."/>
            <person name="Cronk Q."/>
            <person name="Cunningham R."/>
            <person name="Davis J."/>
            <person name="Degroeve S."/>
            <person name="Dejardin A."/>
            <person name="Depamphilis C."/>
            <person name="Detter J."/>
            <person name="Dirks B."/>
            <person name="Dubchak I."/>
            <person name="Duplessis S."/>
            <person name="Ehlting J."/>
            <person name="Ellis B."/>
            <person name="Gendler K."/>
            <person name="Goodstein D."/>
            <person name="Gribskov M."/>
            <person name="Grimwood J."/>
            <person name="Groover A."/>
            <person name="Gunter L."/>
            <person name="Hamberger B."/>
            <person name="Heinze B."/>
            <person name="Helariutta Y."/>
            <person name="Henrissat B."/>
            <person name="Holligan D."/>
            <person name="Holt R."/>
            <person name="Huang W."/>
            <person name="Islam-Faridi N."/>
            <person name="Jones S."/>
            <person name="Jones-Rhoades M."/>
            <person name="Jorgensen R."/>
            <person name="Joshi C."/>
            <person name="Kangasjarvi J."/>
            <person name="Karlsson J."/>
            <person name="Kelleher C."/>
            <person name="Kirkpatrick R."/>
            <person name="Kirst M."/>
            <person name="Kohler A."/>
            <person name="Kalluri U."/>
            <person name="Larimer F."/>
            <person name="Leebens-Mack J."/>
            <person name="Leple J.C."/>
            <person name="Locascio P."/>
            <person name="Lou Y."/>
            <person name="Lucas S."/>
            <person name="Martin F."/>
            <person name="Montanini B."/>
            <person name="Napoli C."/>
            <person name="Nelson D.R."/>
            <person name="Nelson C."/>
            <person name="Nieminen K."/>
            <person name="Nilsson O."/>
            <person name="Pereda V."/>
            <person name="Peter G."/>
            <person name="Philippe R."/>
            <person name="Pilate G."/>
            <person name="Poliakov A."/>
            <person name="Razumovskaya J."/>
            <person name="Richardson P."/>
            <person name="Rinaldi C."/>
            <person name="Ritland K."/>
            <person name="Rouze P."/>
            <person name="Ryaboy D."/>
            <person name="Schmutz J."/>
            <person name="Schrader J."/>
            <person name="Segerman B."/>
            <person name="Shin H."/>
            <person name="Siddiqui A."/>
            <person name="Sterky F."/>
            <person name="Terry A."/>
            <person name="Tsai C.J."/>
            <person name="Uberbacher E."/>
            <person name="Unneberg P."/>
            <person name="Vahala J."/>
            <person name="Wall K."/>
            <person name="Wessler S."/>
            <person name="Yang G."/>
            <person name="Yin T."/>
            <person name="Douglas C."/>
            <person name="Marra M."/>
            <person name="Sandberg G."/>
            <person name="Van de Peer Y."/>
            <person name="Rokhsar D."/>
        </authorList>
    </citation>
    <scope>NUCLEOTIDE SEQUENCE [LARGE SCALE GENOMIC DNA]</scope>
    <source>
        <strain evidence="2">cv. Nisqually</strain>
    </source>
</reference>
<name>A0ACC0RRT6_POPTR</name>
<evidence type="ECO:0000313" key="2">
    <source>
        <dbReference type="Proteomes" id="UP000006729"/>
    </source>
</evidence>
<proteinExistence type="predicted"/>
<dbReference type="EMBL" id="CM009305">
    <property type="protein sequence ID" value="KAI9379963.1"/>
    <property type="molecule type" value="Genomic_DNA"/>
</dbReference>
<comment type="caution">
    <text evidence="1">The sequence shown here is derived from an EMBL/GenBank/DDBJ whole genome shotgun (WGS) entry which is preliminary data.</text>
</comment>
<gene>
    <name evidence="1" type="ORF">POPTR_016G012450v4</name>
</gene>